<evidence type="ECO:0000259" key="1">
    <source>
        <dbReference type="Pfam" id="PF09361"/>
    </source>
</evidence>
<sequence length="111" mass="12341">MTVEQKSRENFQAFGLNDPLRGPFFDAKVWRPYGIDLPLRLTAELLTFASRRLQAQAEHVEALGRCNSPAEALKLQMAFLTRALSEYQSEVGTLSQDVADTAYPRPAAKAA</sequence>
<organism evidence="2 3">
    <name type="scientific">Methylobacterium nodulans (strain LMG 21967 / CNCM I-2342 / ORS 2060)</name>
    <dbReference type="NCBI Taxonomy" id="460265"/>
    <lineage>
        <taxon>Bacteria</taxon>
        <taxon>Pseudomonadati</taxon>
        <taxon>Pseudomonadota</taxon>
        <taxon>Alphaproteobacteria</taxon>
        <taxon>Hyphomicrobiales</taxon>
        <taxon>Methylobacteriaceae</taxon>
        <taxon>Methylobacterium</taxon>
    </lineage>
</organism>
<reference evidence="2 3" key="1">
    <citation type="submission" date="2009-01" db="EMBL/GenBank/DDBJ databases">
        <title>Complete sequence of chromosome of Methylobacterium nodulans ORS 2060.</title>
        <authorList>
            <consortium name="US DOE Joint Genome Institute"/>
            <person name="Lucas S."/>
            <person name="Copeland A."/>
            <person name="Lapidus A."/>
            <person name="Glavina del Rio T."/>
            <person name="Dalin E."/>
            <person name="Tice H."/>
            <person name="Bruce D."/>
            <person name="Goodwin L."/>
            <person name="Pitluck S."/>
            <person name="Sims D."/>
            <person name="Brettin T."/>
            <person name="Detter J.C."/>
            <person name="Han C."/>
            <person name="Larimer F."/>
            <person name="Land M."/>
            <person name="Hauser L."/>
            <person name="Kyrpides N."/>
            <person name="Ivanova N."/>
            <person name="Marx C.J."/>
            <person name="Richardson P."/>
        </authorList>
    </citation>
    <scope>NUCLEOTIDE SEQUENCE [LARGE SCALE GENOMIC DNA]</scope>
    <source>
        <strain evidence="3">LMG 21967 / CNCM I-2342 / ORS 2060</strain>
    </source>
</reference>
<dbReference type="KEGG" id="mno:Mnod_2337"/>
<keyword evidence="3" id="KW-1185">Reference proteome</keyword>
<dbReference type="HOGENOM" id="CLU_2155383_0_0_5"/>
<dbReference type="Proteomes" id="UP000008207">
    <property type="component" value="Chromosome"/>
</dbReference>
<accession>B8IB97</accession>
<evidence type="ECO:0000313" key="3">
    <source>
        <dbReference type="Proteomes" id="UP000008207"/>
    </source>
</evidence>
<dbReference type="eggNOG" id="ENOG5033MMN">
    <property type="taxonomic scope" value="Bacteria"/>
</dbReference>
<dbReference type="RefSeq" id="WP_015928992.1">
    <property type="nucleotide sequence ID" value="NC_011894.1"/>
</dbReference>
<dbReference type="Pfam" id="PF09361">
    <property type="entry name" value="Phasin_2"/>
    <property type="match status" value="1"/>
</dbReference>
<name>B8IB97_METNO</name>
<evidence type="ECO:0000313" key="2">
    <source>
        <dbReference type="EMBL" id="ACL57312.1"/>
    </source>
</evidence>
<gene>
    <name evidence="2" type="ordered locus">Mnod_2337</name>
</gene>
<protein>
    <recommendedName>
        <fullName evidence="1">Phasin domain-containing protein</fullName>
    </recommendedName>
</protein>
<dbReference type="AlphaFoldDB" id="B8IB97"/>
<feature type="domain" description="Phasin" evidence="1">
    <location>
        <begin position="40"/>
        <end position="101"/>
    </location>
</feature>
<dbReference type="OrthoDB" id="7998340at2"/>
<dbReference type="InterPro" id="IPR018968">
    <property type="entry name" value="Phasin"/>
</dbReference>
<dbReference type="EMBL" id="CP001349">
    <property type="protein sequence ID" value="ACL57312.1"/>
    <property type="molecule type" value="Genomic_DNA"/>
</dbReference>
<proteinExistence type="predicted"/>